<dbReference type="GO" id="GO:0005737">
    <property type="term" value="C:cytoplasm"/>
    <property type="evidence" value="ECO:0007669"/>
    <property type="project" value="TreeGrafter"/>
</dbReference>
<dbReference type="EMBL" id="JANPWB010000001">
    <property type="protein sequence ID" value="KAJ1212415.1"/>
    <property type="molecule type" value="Genomic_DNA"/>
</dbReference>
<evidence type="ECO:0000256" key="6">
    <source>
        <dbReference type="ARBA" id="ARBA00022919"/>
    </source>
</evidence>
<evidence type="ECO:0000256" key="9">
    <source>
        <dbReference type="SAM" id="Phobius"/>
    </source>
</evidence>
<protein>
    <recommendedName>
        <fullName evidence="4">sphingomyelin phosphodiesterase</fullName>
        <ecNumber evidence="4">3.1.4.12</ecNumber>
    </recommendedName>
</protein>
<keyword evidence="9" id="KW-1133">Transmembrane helix</keyword>
<sequence>MKVAQPPDQCRSPLIATMVLRQSPFPNGCLHGLHSVSWVLIFPCYWFLERFLSSFMETTVEKKRRKSRQCSFHPLQVVLGTTAFLVLLVLSMPIALLGFIVWLPLQAVRRPFSYRHNQSQGAPKEWSAPEKGRTFVFVSANLCLLPDGLARFSNLCHTQRRSAAIGQSIVQGVTRVQAHTNAHSLKEGILNQDMVSTSQYGAINPSCPAPPWLRPGLLFNKGDASMKGKVFRGEEQETQPVDPVVIAIDMDDEHVEGGEGFDRVEETIHERNQLEDILGEPGVLSYDNPCLVSDELATSTGNHVVPEGWCRRDGGAGRSTRCEISPLIPAGADFVCLQEVFDKRAANRLSALLSPVFEHILYDVGAYGPLGCSDFKFFNSGLFLASRYPILTAQYRHFCNGSGEDALAAKGLLCVKVLIGATAEQKIVGYMNCTHLHAPEADGHIRCAQLTTLLTWITDFQEKNASPTDLVAFDVLCGDFNFDNCSPDDHLEQKHEVFSCYKDPCRAGPKKDQEWAIGTLLQPRMLYDDAVNSAQSLQRTLEKEEGRRKYIAPPINPDGTPDETDTGAPWTGRRIDYILYREGCGSSLTTEVKTFTFITHLAGLTDHLAVALRLLVSYPSEDL</sequence>
<dbReference type="InterPro" id="IPR036691">
    <property type="entry name" value="Endo/exonu/phosph_ase_sf"/>
</dbReference>
<comment type="catalytic activity">
    <reaction evidence="7">
        <text>a sphingomyelin + H2O = phosphocholine + an N-acylsphing-4-enine + H(+)</text>
        <dbReference type="Rhea" id="RHEA:19253"/>
        <dbReference type="ChEBI" id="CHEBI:15377"/>
        <dbReference type="ChEBI" id="CHEBI:15378"/>
        <dbReference type="ChEBI" id="CHEBI:17636"/>
        <dbReference type="ChEBI" id="CHEBI:52639"/>
        <dbReference type="ChEBI" id="CHEBI:295975"/>
        <dbReference type="EC" id="3.1.4.12"/>
    </reaction>
    <physiologicalReaction direction="left-to-right" evidence="7">
        <dbReference type="Rhea" id="RHEA:19254"/>
    </physiologicalReaction>
</comment>
<evidence type="ECO:0000313" key="11">
    <source>
        <dbReference type="EMBL" id="KAJ1212415.1"/>
    </source>
</evidence>
<dbReference type="GO" id="GO:0016020">
    <property type="term" value="C:membrane"/>
    <property type="evidence" value="ECO:0007669"/>
    <property type="project" value="GOC"/>
</dbReference>
<dbReference type="SUPFAM" id="SSF56219">
    <property type="entry name" value="DNase I-like"/>
    <property type="match status" value="1"/>
</dbReference>
<comment type="similarity">
    <text evidence="3">Belongs to the neutral sphingomyelinase family.</text>
</comment>
<dbReference type="CDD" id="cd09078">
    <property type="entry name" value="nSMase"/>
    <property type="match status" value="1"/>
</dbReference>
<evidence type="ECO:0000256" key="1">
    <source>
        <dbReference type="ARBA" id="ARBA00004760"/>
    </source>
</evidence>
<evidence type="ECO:0000256" key="4">
    <source>
        <dbReference type="ARBA" id="ARBA00012369"/>
    </source>
</evidence>
<comment type="catalytic activity">
    <reaction evidence="8">
        <text>N-(hexadecanoyl)-sphing-4-enine-1-phosphocholine + H2O = N-hexadecanoylsphing-4-enine + phosphocholine + H(+)</text>
        <dbReference type="Rhea" id="RHEA:45644"/>
        <dbReference type="ChEBI" id="CHEBI:15377"/>
        <dbReference type="ChEBI" id="CHEBI:15378"/>
        <dbReference type="ChEBI" id="CHEBI:72959"/>
        <dbReference type="ChEBI" id="CHEBI:78646"/>
        <dbReference type="ChEBI" id="CHEBI:295975"/>
    </reaction>
    <physiologicalReaction direction="left-to-right" evidence="8">
        <dbReference type="Rhea" id="RHEA:45645"/>
    </physiologicalReaction>
</comment>
<dbReference type="EC" id="3.1.4.12" evidence="4"/>
<dbReference type="InterPro" id="IPR038772">
    <property type="entry name" value="Sph/SMPD2-like"/>
</dbReference>
<feature type="domain" description="Endonuclease/exonuclease/phosphatase" evidence="10">
    <location>
        <begin position="331"/>
        <end position="583"/>
    </location>
</feature>
<dbReference type="InterPro" id="IPR017766">
    <property type="entry name" value="Sphingomyelinase/PLipase_C"/>
</dbReference>
<dbReference type="GO" id="GO:0005576">
    <property type="term" value="C:extracellular region"/>
    <property type="evidence" value="ECO:0007669"/>
    <property type="project" value="InterPro"/>
</dbReference>
<comment type="pathway">
    <text evidence="2">Sphingolipid metabolism.</text>
</comment>
<dbReference type="Proteomes" id="UP001066276">
    <property type="component" value="Chromosome 1_1"/>
</dbReference>
<dbReference type="AlphaFoldDB" id="A0AAV7WJH4"/>
<comment type="pathway">
    <text evidence="1">Lipid metabolism; sphingolipid metabolism.</text>
</comment>
<evidence type="ECO:0000259" key="10">
    <source>
        <dbReference type="Pfam" id="PF03372"/>
    </source>
</evidence>
<proteinExistence type="inferred from homology"/>
<reference evidence="11" key="1">
    <citation type="journal article" date="2022" name="bioRxiv">
        <title>Sequencing and chromosome-scale assembly of the giantPleurodeles waltlgenome.</title>
        <authorList>
            <person name="Brown T."/>
            <person name="Elewa A."/>
            <person name="Iarovenko S."/>
            <person name="Subramanian E."/>
            <person name="Araus A.J."/>
            <person name="Petzold A."/>
            <person name="Susuki M."/>
            <person name="Suzuki K.-i.T."/>
            <person name="Hayashi T."/>
            <person name="Toyoda A."/>
            <person name="Oliveira C."/>
            <person name="Osipova E."/>
            <person name="Leigh N.D."/>
            <person name="Simon A."/>
            <person name="Yun M.H."/>
        </authorList>
    </citation>
    <scope>NUCLEOTIDE SEQUENCE</scope>
    <source>
        <strain evidence="11">20211129_DDA</strain>
        <tissue evidence="11">Liver</tissue>
    </source>
</reference>
<keyword evidence="6" id="KW-0443">Lipid metabolism</keyword>
<evidence type="ECO:0000256" key="2">
    <source>
        <dbReference type="ARBA" id="ARBA00004991"/>
    </source>
</evidence>
<comment type="caution">
    <text evidence="11">The sequence shown here is derived from an EMBL/GenBank/DDBJ whole genome shotgun (WGS) entry which is preliminary data.</text>
</comment>
<evidence type="ECO:0000256" key="3">
    <source>
        <dbReference type="ARBA" id="ARBA00006335"/>
    </source>
</evidence>
<keyword evidence="9" id="KW-0472">Membrane</keyword>
<keyword evidence="12" id="KW-1185">Reference proteome</keyword>
<dbReference type="PANTHER" id="PTHR16320">
    <property type="entry name" value="SPHINGOMYELINASE FAMILY MEMBER"/>
    <property type="match status" value="1"/>
</dbReference>
<dbReference type="FunFam" id="3.60.10.10:FF:000114">
    <property type="entry name" value="Sphingomyelin phosphodiesterase 5"/>
    <property type="match status" value="1"/>
</dbReference>
<dbReference type="InterPro" id="IPR005135">
    <property type="entry name" value="Endo/exonuclease/phosphatase"/>
</dbReference>
<dbReference type="PANTHER" id="PTHR16320:SF9">
    <property type="entry name" value="SPHINGOMYELIN PHOSPHODIESTERASE 5"/>
    <property type="match status" value="1"/>
</dbReference>
<feature type="transmembrane region" description="Helical" evidence="9">
    <location>
        <begin position="77"/>
        <end position="105"/>
    </location>
</feature>
<evidence type="ECO:0000256" key="5">
    <source>
        <dbReference type="ARBA" id="ARBA00022801"/>
    </source>
</evidence>
<evidence type="ECO:0000313" key="12">
    <source>
        <dbReference type="Proteomes" id="UP001066276"/>
    </source>
</evidence>
<dbReference type="GO" id="GO:0006684">
    <property type="term" value="P:sphingomyelin metabolic process"/>
    <property type="evidence" value="ECO:0007669"/>
    <property type="project" value="TreeGrafter"/>
</dbReference>
<gene>
    <name evidence="11" type="ORF">NDU88_000078</name>
</gene>
<evidence type="ECO:0000256" key="8">
    <source>
        <dbReference type="ARBA" id="ARBA00049371"/>
    </source>
</evidence>
<evidence type="ECO:0000256" key="7">
    <source>
        <dbReference type="ARBA" id="ARBA00047268"/>
    </source>
</evidence>
<dbReference type="Gene3D" id="3.60.10.10">
    <property type="entry name" value="Endonuclease/exonuclease/phosphatase"/>
    <property type="match status" value="1"/>
</dbReference>
<name>A0AAV7WJH4_PLEWA</name>
<dbReference type="Pfam" id="PF03372">
    <property type="entry name" value="Exo_endo_phos"/>
    <property type="match status" value="1"/>
</dbReference>
<keyword evidence="5" id="KW-0378">Hydrolase</keyword>
<dbReference type="GO" id="GO:0004767">
    <property type="term" value="F:sphingomyelin phosphodiesterase activity"/>
    <property type="evidence" value="ECO:0007669"/>
    <property type="project" value="UniProtKB-EC"/>
</dbReference>
<organism evidence="11 12">
    <name type="scientific">Pleurodeles waltl</name>
    <name type="common">Iberian ribbed newt</name>
    <dbReference type="NCBI Taxonomy" id="8319"/>
    <lineage>
        <taxon>Eukaryota</taxon>
        <taxon>Metazoa</taxon>
        <taxon>Chordata</taxon>
        <taxon>Craniata</taxon>
        <taxon>Vertebrata</taxon>
        <taxon>Euteleostomi</taxon>
        <taxon>Amphibia</taxon>
        <taxon>Batrachia</taxon>
        <taxon>Caudata</taxon>
        <taxon>Salamandroidea</taxon>
        <taxon>Salamandridae</taxon>
        <taxon>Pleurodelinae</taxon>
        <taxon>Pleurodeles</taxon>
    </lineage>
</organism>
<keyword evidence="6" id="KW-0746">Sphingolipid metabolism</keyword>
<keyword evidence="9" id="KW-0812">Transmembrane</keyword>
<accession>A0AAV7WJH4</accession>